<dbReference type="InterPro" id="IPR036890">
    <property type="entry name" value="HATPase_C_sf"/>
</dbReference>
<dbReference type="SMART" id="SM00304">
    <property type="entry name" value="HAMP"/>
    <property type="match status" value="1"/>
</dbReference>
<keyword evidence="4" id="KW-1003">Cell membrane</keyword>
<keyword evidence="22" id="KW-1185">Reference proteome</keyword>
<dbReference type="Gene3D" id="1.20.120.160">
    <property type="entry name" value="HPT domain"/>
    <property type="match status" value="1"/>
</dbReference>
<keyword evidence="5" id="KW-0997">Cell inner membrane</keyword>
<dbReference type="GO" id="GO:0009927">
    <property type="term" value="F:histidine phosphotransfer kinase activity"/>
    <property type="evidence" value="ECO:0007669"/>
    <property type="project" value="TreeGrafter"/>
</dbReference>
<evidence type="ECO:0000256" key="16">
    <source>
        <dbReference type="SAM" id="Phobius"/>
    </source>
</evidence>
<dbReference type="InterPro" id="IPR004358">
    <property type="entry name" value="Sig_transdc_His_kin-like_C"/>
</dbReference>
<dbReference type="Pfam" id="PF00072">
    <property type="entry name" value="Response_reg"/>
    <property type="match status" value="1"/>
</dbReference>
<reference evidence="21 22" key="1">
    <citation type="submission" date="2015-12" db="EMBL/GenBank/DDBJ databases">
        <authorList>
            <person name="Shamseldin A."/>
            <person name="Moawad H."/>
            <person name="Abd El-Rahim W.M."/>
            <person name="Sadowsky M.J."/>
        </authorList>
    </citation>
    <scope>NUCLEOTIDE SEQUENCE [LARGE SCALE GENOMIC DNA]</scope>
    <source>
        <strain evidence="21 22">ZGT118</strain>
    </source>
</reference>
<dbReference type="PANTHER" id="PTHR43047">
    <property type="entry name" value="TWO-COMPONENT HISTIDINE PROTEIN KINASE"/>
    <property type="match status" value="1"/>
</dbReference>
<dbReference type="SUPFAM" id="SSF47226">
    <property type="entry name" value="Histidine-containing phosphotransfer domain, HPT domain"/>
    <property type="match status" value="1"/>
</dbReference>
<evidence type="ECO:0000256" key="1">
    <source>
        <dbReference type="ARBA" id="ARBA00000085"/>
    </source>
</evidence>
<dbReference type="PROSITE" id="PS50885">
    <property type="entry name" value="HAMP"/>
    <property type="match status" value="1"/>
</dbReference>
<feature type="domain" description="Histidine kinase" evidence="17">
    <location>
        <begin position="447"/>
        <end position="669"/>
    </location>
</feature>
<dbReference type="InterPro" id="IPR036641">
    <property type="entry name" value="HPT_dom_sf"/>
</dbReference>
<evidence type="ECO:0000313" key="21">
    <source>
        <dbReference type="EMBL" id="KUJ78002.1"/>
    </source>
</evidence>
<comment type="subcellular location">
    <subcellularLocation>
        <location evidence="2">Cell inner membrane</location>
        <topology evidence="2">Multi-pass membrane protein</topology>
    </subcellularLocation>
</comment>
<evidence type="ECO:0000256" key="8">
    <source>
        <dbReference type="ARBA" id="ARBA00022692"/>
    </source>
</evidence>
<evidence type="ECO:0000256" key="6">
    <source>
        <dbReference type="ARBA" id="ARBA00022553"/>
    </source>
</evidence>
<dbReference type="CDD" id="cd17546">
    <property type="entry name" value="REC_hyHK_CKI1_RcsC-like"/>
    <property type="match status" value="1"/>
</dbReference>
<evidence type="ECO:0000256" key="7">
    <source>
        <dbReference type="ARBA" id="ARBA00022679"/>
    </source>
</evidence>
<dbReference type="CDD" id="cd16922">
    <property type="entry name" value="HATPase_EvgS-ArcB-TorS-like"/>
    <property type="match status" value="1"/>
</dbReference>
<dbReference type="SMART" id="SM00388">
    <property type="entry name" value="HisKA"/>
    <property type="match status" value="1"/>
</dbReference>
<dbReference type="InterPro" id="IPR011006">
    <property type="entry name" value="CheY-like_superfamily"/>
</dbReference>
<dbReference type="InterPro" id="IPR003661">
    <property type="entry name" value="HisK_dim/P_dom"/>
</dbReference>
<feature type="domain" description="Response regulatory" evidence="18">
    <location>
        <begin position="690"/>
        <end position="804"/>
    </location>
</feature>
<organism evidence="21 22">
    <name type="scientific">Ruegeria marisrubri</name>
    <dbReference type="NCBI Taxonomy" id="1685379"/>
    <lineage>
        <taxon>Bacteria</taxon>
        <taxon>Pseudomonadati</taxon>
        <taxon>Pseudomonadota</taxon>
        <taxon>Alphaproteobacteria</taxon>
        <taxon>Rhodobacterales</taxon>
        <taxon>Roseobacteraceae</taxon>
        <taxon>Ruegeria</taxon>
    </lineage>
</organism>
<feature type="modified residue" description="4-aspartylphosphate" evidence="15">
    <location>
        <position position="739"/>
    </location>
</feature>
<dbReference type="Pfam" id="PF00672">
    <property type="entry name" value="HAMP"/>
    <property type="match status" value="1"/>
</dbReference>
<feature type="transmembrane region" description="Helical" evidence="16">
    <location>
        <begin position="12"/>
        <end position="35"/>
    </location>
</feature>
<evidence type="ECO:0000256" key="15">
    <source>
        <dbReference type="PROSITE-ProRule" id="PRU00169"/>
    </source>
</evidence>
<keyword evidence="13 16" id="KW-0472">Membrane</keyword>
<dbReference type="Gene3D" id="1.20.58.920">
    <property type="match status" value="1"/>
</dbReference>
<evidence type="ECO:0000259" key="20">
    <source>
        <dbReference type="PROSITE" id="PS50894"/>
    </source>
</evidence>
<keyword evidence="10" id="KW-0067">ATP-binding</keyword>
<comment type="caution">
    <text evidence="21">The sequence shown here is derived from an EMBL/GenBank/DDBJ whole genome shotgun (WGS) entry which is preliminary data.</text>
</comment>
<evidence type="ECO:0000259" key="18">
    <source>
        <dbReference type="PROSITE" id="PS50110"/>
    </source>
</evidence>
<dbReference type="GO" id="GO:0005886">
    <property type="term" value="C:plasma membrane"/>
    <property type="evidence" value="ECO:0007669"/>
    <property type="project" value="UniProtKB-SubCell"/>
</dbReference>
<dbReference type="OrthoDB" id="9801651at2"/>
<dbReference type="Pfam" id="PF02518">
    <property type="entry name" value="HATPase_c"/>
    <property type="match status" value="1"/>
</dbReference>
<dbReference type="InterPro" id="IPR001789">
    <property type="entry name" value="Sig_transdc_resp-reg_receiver"/>
</dbReference>
<evidence type="ECO:0000256" key="14">
    <source>
        <dbReference type="PROSITE-ProRule" id="PRU00110"/>
    </source>
</evidence>
<evidence type="ECO:0000256" key="4">
    <source>
        <dbReference type="ARBA" id="ARBA00022475"/>
    </source>
</evidence>
<dbReference type="STRING" id="1685379.AVO45_08520"/>
<dbReference type="InterPro" id="IPR008207">
    <property type="entry name" value="Sig_transdc_His_kin_Hpt_dom"/>
</dbReference>
<dbReference type="InterPro" id="IPR038188">
    <property type="entry name" value="TorS_sensor_sf"/>
</dbReference>
<dbReference type="EMBL" id="LQBQ01000023">
    <property type="protein sequence ID" value="KUJ78002.1"/>
    <property type="molecule type" value="Genomic_DNA"/>
</dbReference>
<name>A0A0X3TQH4_9RHOB</name>
<keyword evidence="6 15" id="KW-0597">Phosphoprotein</keyword>
<feature type="domain" description="HPt" evidence="20">
    <location>
        <begin position="823"/>
        <end position="912"/>
    </location>
</feature>
<dbReference type="RefSeq" id="WP_068347096.1">
    <property type="nucleotide sequence ID" value="NZ_LQBQ01000023.1"/>
</dbReference>
<dbReference type="PANTHER" id="PTHR43047:SF69">
    <property type="entry name" value="HISTIDINE KINASE CONTAINING CHEY-HOMOLOGOUS RECEIVER DOMAIN-RELATED"/>
    <property type="match status" value="1"/>
</dbReference>
<dbReference type="AlphaFoldDB" id="A0A0X3TQH4"/>
<dbReference type="SMART" id="SM00387">
    <property type="entry name" value="HATPase_c"/>
    <property type="match status" value="1"/>
</dbReference>
<keyword evidence="12" id="KW-0902">Two-component regulatory system</keyword>
<feature type="domain" description="HAMP" evidence="19">
    <location>
        <begin position="352"/>
        <end position="404"/>
    </location>
</feature>
<evidence type="ECO:0000256" key="11">
    <source>
        <dbReference type="ARBA" id="ARBA00022989"/>
    </source>
</evidence>
<dbReference type="Gene3D" id="3.30.565.10">
    <property type="entry name" value="Histidine kinase-like ATPase, C-terminal domain"/>
    <property type="match status" value="1"/>
</dbReference>
<keyword evidence="11 16" id="KW-1133">Transmembrane helix</keyword>
<feature type="modified residue" description="Phosphohistidine" evidence="14">
    <location>
        <position position="862"/>
    </location>
</feature>
<dbReference type="InterPro" id="IPR005467">
    <property type="entry name" value="His_kinase_dom"/>
</dbReference>
<evidence type="ECO:0000259" key="19">
    <source>
        <dbReference type="PROSITE" id="PS50885"/>
    </source>
</evidence>
<evidence type="ECO:0000256" key="10">
    <source>
        <dbReference type="ARBA" id="ARBA00022840"/>
    </source>
</evidence>
<dbReference type="EC" id="2.7.13.3" evidence="3"/>
<keyword evidence="9 21" id="KW-0418">Kinase</keyword>
<keyword evidence="8 16" id="KW-0812">Transmembrane</keyword>
<dbReference type="SUPFAM" id="SSF52172">
    <property type="entry name" value="CheY-like"/>
    <property type="match status" value="1"/>
</dbReference>
<dbReference type="CDD" id="cd00082">
    <property type="entry name" value="HisKA"/>
    <property type="match status" value="1"/>
</dbReference>
<dbReference type="Pfam" id="PF01627">
    <property type="entry name" value="Hpt"/>
    <property type="match status" value="1"/>
</dbReference>
<evidence type="ECO:0000256" key="2">
    <source>
        <dbReference type="ARBA" id="ARBA00004429"/>
    </source>
</evidence>
<gene>
    <name evidence="21" type="ORF">AVO45_08520</name>
</gene>
<evidence type="ECO:0000256" key="9">
    <source>
        <dbReference type="ARBA" id="ARBA00022777"/>
    </source>
</evidence>
<comment type="catalytic activity">
    <reaction evidence="1">
        <text>ATP + protein L-histidine = ADP + protein N-phospho-L-histidine.</text>
        <dbReference type="EC" id="2.7.13.3"/>
    </reaction>
</comment>
<dbReference type="SUPFAM" id="SSF55874">
    <property type="entry name" value="ATPase domain of HSP90 chaperone/DNA topoisomerase II/histidine kinase"/>
    <property type="match status" value="1"/>
</dbReference>
<dbReference type="InterPro" id="IPR003594">
    <property type="entry name" value="HATPase_dom"/>
</dbReference>
<sequence length="926" mass="98620">MRRTRFDTRLIQILSAMGALAIMVGIAAIAVNRYLVRAHNDLNQSSLPAMELASRIGASAEVVGSLATAFVQADTSEDLDRISDALAAAVGDIEAGARELARASPSAPVPAPETRATELVAQMTGTGHDVLKLADRIEGQAAELASHGSRLDALIEAETDLARLRITAGIVGIYLDPDANSRPALDNLADRHFFAFERLTELARLVDAVRLRVQQVPDITAQPELVATAEDLSRHLELAGRRLDFLPSASARDEAAEHLSRFNSAMAPGGLIDLQKDRIASEAATAEASEQLRRIISDLSEQARRARDAVQTEGLARIADVQRQSAMVTVALLAVVAAAVAAGSILWIYARRRLVARLGNLSRRIVAVAGGDHGEPLQISGQDEIGRMEKALNILRRRARDEARLREHLEEAVIARTGDVVAEMRASDAARAEAEAANRSKTEFLARMSHEIRTPLNGIIGMLGLLKAEMSDPDHRERVQTAHSSARELLDITNDILNYAGSEDGGNRGNPVHFRLRDLVGQMGHHLRSLAAEKGLEADVDLAETAPPVLCGDVVKIRQVVGNLISNAVKYTTQGTVTLSVDHATADASGQPVVSFTVADTGIGMTREAIEHAFDAYARTDAVKRAGIEGLGLGLAISRNLTEALGGVLSVESEPGVGSRFTLTVPLMPGDAELMEEDEAKPSAADLNRRVLVIDDHAVNRMVARGYLERMGCRVREADTGAAGVQASRAERFDLILIDHDLPDMSGEEVAARIGEGEGKPLLVALTAHLIEDTAENRARLGVAQVLSKPVSPRALSELLAGLSPVNPTSGGTDVHESLIEDISDLGRDTTGRIVREFLQDLPSAVNAIRAAPADQQRRAAHRLKGAASNFRLDDLCAVLAEVEDCEGGADGTLLNRVGECANTAAAQLEAAAAQAGLQIEAGSTK</sequence>
<dbReference type="PRINTS" id="PR00344">
    <property type="entry name" value="BCTRLSENSOR"/>
</dbReference>
<evidence type="ECO:0000256" key="5">
    <source>
        <dbReference type="ARBA" id="ARBA00022519"/>
    </source>
</evidence>
<evidence type="ECO:0000256" key="13">
    <source>
        <dbReference type="ARBA" id="ARBA00023136"/>
    </source>
</evidence>
<accession>A0A0X3TQH4</accession>
<dbReference type="PROSITE" id="PS50894">
    <property type="entry name" value="HPT"/>
    <property type="match status" value="1"/>
</dbReference>
<evidence type="ECO:0000256" key="12">
    <source>
        <dbReference type="ARBA" id="ARBA00023012"/>
    </source>
</evidence>
<dbReference type="PROSITE" id="PS50110">
    <property type="entry name" value="RESPONSE_REGULATORY"/>
    <property type="match status" value="1"/>
</dbReference>
<evidence type="ECO:0000259" key="17">
    <source>
        <dbReference type="PROSITE" id="PS50109"/>
    </source>
</evidence>
<dbReference type="PROSITE" id="PS50109">
    <property type="entry name" value="HIS_KIN"/>
    <property type="match status" value="1"/>
</dbReference>
<dbReference type="SMART" id="SM00448">
    <property type="entry name" value="REC"/>
    <property type="match status" value="1"/>
</dbReference>
<feature type="transmembrane region" description="Helical" evidence="16">
    <location>
        <begin position="326"/>
        <end position="350"/>
    </location>
</feature>
<keyword evidence="10" id="KW-0547">Nucleotide-binding</keyword>
<dbReference type="Pfam" id="PF00512">
    <property type="entry name" value="HisKA"/>
    <property type="match status" value="1"/>
</dbReference>
<protein>
    <recommendedName>
        <fullName evidence="3">histidine kinase</fullName>
        <ecNumber evidence="3">2.7.13.3</ecNumber>
    </recommendedName>
</protein>
<dbReference type="GO" id="GO:0000155">
    <property type="term" value="F:phosphorelay sensor kinase activity"/>
    <property type="evidence" value="ECO:0007669"/>
    <property type="project" value="InterPro"/>
</dbReference>
<dbReference type="Gene3D" id="3.40.50.2300">
    <property type="match status" value="1"/>
</dbReference>
<dbReference type="Proteomes" id="UP000053791">
    <property type="component" value="Unassembled WGS sequence"/>
</dbReference>
<evidence type="ECO:0000256" key="3">
    <source>
        <dbReference type="ARBA" id="ARBA00012438"/>
    </source>
</evidence>
<dbReference type="InterPro" id="IPR003660">
    <property type="entry name" value="HAMP_dom"/>
</dbReference>
<proteinExistence type="predicted"/>
<evidence type="ECO:0000313" key="22">
    <source>
        <dbReference type="Proteomes" id="UP000053791"/>
    </source>
</evidence>
<dbReference type="Gene3D" id="6.10.340.10">
    <property type="match status" value="1"/>
</dbReference>
<keyword evidence="7" id="KW-0808">Transferase</keyword>
<dbReference type="SUPFAM" id="SSF47384">
    <property type="entry name" value="Homodimeric domain of signal transducing histidine kinase"/>
    <property type="match status" value="1"/>
</dbReference>
<dbReference type="InterPro" id="IPR036097">
    <property type="entry name" value="HisK_dim/P_sf"/>
</dbReference>
<dbReference type="Gene3D" id="1.10.287.130">
    <property type="match status" value="1"/>
</dbReference>